<dbReference type="Gene3D" id="3.30.565.10">
    <property type="entry name" value="Histidine kinase-like ATPase, C-terminal domain"/>
    <property type="match status" value="1"/>
</dbReference>
<dbReference type="PANTHER" id="PTHR43156">
    <property type="entry name" value="STAGE II SPORULATION PROTEIN E-RELATED"/>
    <property type="match status" value="1"/>
</dbReference>
<dbReference type="AlphaFoldDB" id="A0A852W5Z0"/>
<reference evidence="3 4" key="1">
    <citation type="submission" date="2020-07" db="EMBL/GenBank/DDBJ databases">
        <title>Sequencing the genomes of 1000 actinobacteria strains.</title>
        <authorList>
            <person name="Klenk H.-P."/>
        </authorList>
    </citation>
    <scope>NUCLEOTIDE SEQUENCE [LARGE SCALE GENOMIC DNA]</scope>
    <source>
        <strain evidence="3 4">DSM 44749</strain>
    </source>
</reference>
<dbReference type="CDD" id="cd16936">
    <property type="entry name" value="HATPase_RsbW-like"/>
    <property type="match status" value="1"/>
</dbReference>
<feature type="domain" description="PPM-type phosphatase" evidence="2">
    <location>
        <begin position="218"/>
        <end position="437"/>
    </location>
</feature>
<dbReference type="PROSITE" id="PS51746">
    <property type="entry name" value="PPM_2"/>
    <property type="match status" value="1"/>
</dbReference>
<keyword evidence="4" id="KW-1185">Reference proteome</keyword>
<dbReference type="Proteomes" id="UP000549695">
    <property type="component" value="Unassembled WGS sequence"/>
</dbReference>
<dbReference type="InterPro" id="IPR052016">
    <property type="entry name" value="Bact_Sigma-Reg"/>
</dbReference>
<dbReference type="EMBL" id="JACCCZ010000001">
    <property type="protein sequence ID" value="NYG02791.1"/>
    <property type="molecule type" value="Genomic_DNA"/>
</dbReference>
<dbReference type="SMART" id="SM00331">
    <property type="entry name" value="PP2C_SIG"/>
    <property type="match status" value="1"/>
</dbReference>
<evidence type="ECO:0000313" key="3">
    <source>
        <dbReference type="EMBL" id="NYG02791.1"/>
    </source>
</evidence>
<dbReference type="InterPro" id="IPR029016">
    <property type="entry name" value="GAF-like_dom_sf"/>
</dbReference>
<evidence type="ECO:0000259" key="2">
    <source>
        <dbReference type="PROSITE" id="PS51746"/>
    </source>
</evidence>
<dbReference type="GO" id="GO:0016791">
    <property type="term" value="F:phosphatase activity"/>
    <property type="evidence" value="ECO:0007669"/>
    <property type="project" value="TreeGrafter"/>
</dbReference>
<dbReference type="GeneID" id="98052815"/>
<keyword evidence="1" id="KW-0378">Hydrolase</keyword>
<dbReference type="Pfam" id="PF07228">
    <property type="entry name" value="SpoIIE"/>
    <property type="match status" value="1"/>
</dbReference>
<comment type="caution">
    <text evidence="3">The sequence shown here is derived from an EMBL/GenBank/DDBJ whole genome shotgun (WGS) entry which is preliminary data.</text>
</comment>
<organism evidence="3 4">
    <name type="scientific">Pseudonocardia alni</name>
    <name type="common">Amycolata alni</name>
    <dbReference type="NCBI Taxonomy" id="33907"/>
    <lineage>
        <taxon>Bacteria</taxon>
        <taxon>Bacillati</taxon>
        <taxon>Actinomycetota</taxon>
        <taxon>Actinomycetes</taxon>
        <taxon>Pseudonocardiales</taxon>
        <taxon>Pseudonocardiaceae</taxon>
        <taxon>Pseudonocardia</taxon>
    </lineage>
</organism>
<dbReference type="SUPFAM" id="SSF81606">
    <property type="entry name" value="PP2C-like"/>
    <property type="match status" value="1"/>
</dbReference>
<dbReference type="SUPFAM" id="SSF55781">
    <property type="entry name" value="GAF domain-like"/>
    <property type="match status" value="1"/>
</dbReference>
<dbReference type="InterPro" id="IPR036890">
    <property type="entry name" value="HATPase_C_sf"/>
</dbReference>
<dbReference type="InterPro" id="IPR001932">
    <property type="entry name" value="PPM-type_phosphatase-like_dom"/>
</dbReference>
<dbReference type="InterPro" id="IPR003018">
    <property type="entry name" value="GAF"/>
</dbReference>
<dbReference type="InterPro" id="IPR003594">
    <property type="entry name" value="HATPase_dom"/>
</dbReference>
<accession>A0A852W5Z0</accession>
<dbReference type="Gene3D" id="3.30.450.40">
    <property type="match status" value="1"/>
</dbReference>
<dbReference type="SMART" id="SM00065">
    <property type="entry name" value="GAF"/>
    <property type="match status" value="1"/>
</dbReference>
<dbReference type="Pfam" id="PF01590">
    <property type="entry name" value="GAF"/>
    <property type="match status" value="1"/>
</dbReference>
<dbReference type="Pfam" id="PF13581">
    <property type="entry name" value="HATPase_c_2"/>
    <property type="match status" value="1"/>
</dbReference>
<protein>
    <submittedName>
        <fullName evidence="3">Serine phosphatase RsbU (Regulator of sigma subunit)</fullName>
    </submittedName>
</protein>
<dbReference type="SUPFAM" id="SSF55874">
    <property type="entry name" value="ATPase domain of HSP90 chaperone/DNA topoisomerase II/histidine kinase"/>
    <property type="match status" value="1"/>
</dbReference>
<dbReference type="RefSeq" id="WP_179761482.1">
    <property type="nucleotide sequence ID" value="NZ_BAAAJZ010000003.1"/>
</dbReference>
<evidence type="ECO:0000313" key="4">
    <source>
        <dbReference type="Proteomes" id="UP000549695"/>
    </source>
</evidence>
<evidence type="ECO:0000256" key="1">
    <source>
        <dbReference type="ARBA" id="ARBA00022801"/>
    </source>
</evidence>
<sequence>MSLVSDPVAVAAPSPLTSPVRLAAVQATQLLDTGPDEAFNRLTRLVSVVLGTPAVMLTVVDAVRTFLKGTPEPAQIVGPDGVWSAPVEDSGCKVVIESGEEICAGDVRADPRLRDLSLMTDFGAAAWLGVPVRDPAGQVVGNLCAMDVVVREWTPLHRETIRTLADAVEGEIALRLALRETERQAFAAARDAAEIETLARTLQESLLPAQPPRLPGVDIAARFLPGGSGVEVMGDFYDAVPTPDGVAVVIGDVQGKGAGAARTTALARSATRTAAHFDNDPAAVLRTVNDVLHVWFDGRISFVTAALASLRRGPSDTWHADLASAGHPPVLVRRADGTAEFHGGGGLVLGIGTAPMVADEVVTLAAGDSLVLYTDGITEAHVRGHWEQLGEEGARRTLASLDPGADADTIARALTDAALAHCDGRLSDDAGVVVVQVEEPGTGDVDRVVTEHVPHAGVGRETRRSAERVLVGWDLAPGTLADAMLVIEELVANVVDHARTAFRLTLVRGRDALRIEVDDEGAGSPLLQPLDLRAARGRGLQLVEAVTQAWGCDTRGRGKRVWAELAAR</sequence>
<dbReference type="InterPro" id="IPR036457">
    <property type="entry name" value="PPM-type-like_dom_sf"/>
</dbReference>
<dbReference type="PANTHER" id="PTHR43156:SF2">
    <property type="entry name" value="STAGE II SPORULATION PROTEIN E"/>
    <property type="match status" value="1"/>
</dbReference>
<name>A0A852W5Z0_PSEA5</name>
<proteinExistence type="predicted"/>
<dbReference type="Gene3D" id="3.60.40.10">
    <property type="entry name" value="PPM-type phosphatase domain"/>
    <property type="match status" value="1"/>
</dbReference>
<gene>
    <name evidence="3" type="ORF">HDA37_003076</name>
</gene>